<feature type="modified residue" description="N6-(pyridoxal phosphate)lysine" evidence="14">
    <location>
        <position position="202"/>
    </location>
</feature>
<keyword evidence="10 17" id="KW-0100">Branched-chain amino acid biosynthesis</keyword>
<proteinExistence type="inferred from homology"/>
<keyword evidence="9 16" id="KW-0663">Pyridoxal phosphate</keyword>
<comment type="pathway">
    <text evidence="4">Amino-acid biosynthesis; L-leucine biosynthesis; L-leucine from 3-methyl-2-oxobutanoate: step 4/4.</text>
</comment>
<evidence type="ECO:0000256" key="9">
    <source>
        <dbReference type="ARBA" id="ARBA00022898"/>
    </source>
</evidence>
<dbReference type="PANTHER" id="PTHR11825">
    <property type="entry name" value="SUBGROUP IIII AMINOTRANSFERASE"/>
    <property type="match status" value="1"/>
</dbReference>
<dbReference type="GO" id="GO:0009097">
    <property type="term" value="P:isoleucine biosynthetic process"/>
    <property type="evidence" value="ECO:0007669"/>
    <property type="project" value="UniProtKB-UniPathway"/>
</dbReference>
<organism evidence="18 19">
    <name type="scientific">Leucobacter chromiiresistens</name>
    <dbReference type="NCBI Taxonomy" id="1079994"/>
    <lineage>
        <taxon>Bacteria</taxon>
        <taxon>Bacillati</taxon>
        <taxon>Actinomycetota</taxon>
        <taxon>Actinomycetes</taxon>
        <taxon>Micrococcales</taxon>
        <taxon>Microbacteriaceae</taxon>
        <taxon>Leucobacter</taxon>
    </lineage>
</organism>
<dbReference type="GO" id="GO:0009099">
    <property type="term" value="P:L-valine biosynthetic process"/>
    <property type="evidence" value="ECO:0007669"/>
    <property type="project" value="UniProtKB-UniPathway"/>
</dbReference>
<dbReference type="Proteomes" id="UP000070810">
    <property type="component" value="Unassembled WGS sequence"/>
</dbReference>
<evidence type="ECO:0000256" key="12">
    <source>
        <dbReference type="ARBA" id="ARBA00048798"/>
    </source>
</evidence>
<comment type="pathway">
    <text evidence="2">Amino-acid biosynthesis; L-isoleucine biosynthesis; L-isoleucine from 2-oxobutanoate: step 4/4.</text>
</comment>
<dbReference type="Gene3D" id="3.30.470.10">
    <property type="match status" value="1"/>
</dbReference>
<evidence type="ECO:0000256" key="1">
    <source>
        <dbReference type="ARBA" id="ARBA00001933"/>
    </source>
</evidence>
<dbReference type="AlphaFoldDB" id="A0A147EMS1"/>
<evidence type="ECO:0000256" key="4">
    <source>
        <dbReference type="ARBA" id="ARBA00005072"/>
    </source>
</evidence>
<protein>
    <recommendedName>
        <fullName evidence="17">Branched-chain-amino-acid aminotransferase</fullName>
        <ecNumber evidence="17">2.6.1.42</ecNumber>
    </recommendedName>
</protein>
<evidence type="ECO:0000256" key="13">
    <source>
        <dbReference type="ARBA" id="ARBA00049229"/>
    </source>
</evidence>
<dbReference type="UniPathway" id="UPA00049">
    <property type="reaction ID" value="UER00062"/>
</dbReference>
<comment type="catalytic activity">
    <reaction evidence="12 17">
        <text>L-isoleucine + 2-oxoglutarate = (S)-3-methyl-2-oxopentanoate + L-glutamate</text>
        <dbReference type="Rhea" id="RHEA:24801"/>
        <dbReference type="ChEBI" id="CHEBI:16810"/>
        <dbReference type="ChEBI" id="CHEBI:29985"/>
        <dbReference type="ChEBI" id="CHEBI:35146"/>
        <dbReference type="ChEBI" id="CHEBI:58045"/>
        <dbReference type="EC" id="2.6.1.42"/>
    </reaction>
</comment>
<dbReference type="NCBIfam" id="NF009897">
    <property type="entry name" value="PRK13357.1"/>
    <property type="match status" value="1"/>
</dbReference>
<evidence type="ECO:0000256" key="7">
    <source>
        <dbReference type="ARBA" id="ARBA00022605"/>
    </source>
</evidence>
<dbReference type="InterPro" id="IPR036038">
    <property type="entry name" value="Aminotransferase-like"/>
</dbReference>
<dbReference type="GO" id="GO:0052656">
    <property type="term" value="F:L-isoleucine-2-oxoglutarate transaminase activity"/>
    <property type="evidence" value="ECO:0007669"/>
    <property type="project" value="RHEA"/>
</dbReference>
<keyword evidence="6 17" id="KW-0032">Aminotransferase</keyword>
<evidence type="ECO:0000256" key="8">
    <source>
        <dbReference type="ARBA" id="ARBA00022679"/>
    </source>
</evidence>
<gene>
    <name evidence="18" type="ORF">NS354_08585</name>
</gene>
<comment type="catalytic activity">
    <reaction evidence="13 17">
        <text>L-leucine + 2-oxoglutarate = 4-methyl-2-oxopentanoate + L-glutamate</text>
        <dbReference type="Rhea" id="RHEA:18321"/>
        <dbReference type="ChEBI" id="CHEBI:16810"/>
        <dbReference type="ChEBI" id="CHEBI:17865"/>
        <dbReference type="ChEBI" id="CHEBI:29985"/>
        <dbReference type="ChEBI" id="CHEBI:57427"/>
        <dbReference type="EC" id="2.6.1.42"/>
    </reaction>
</comment>
<comment type="pathway">
    <text evidence="3">Amino-acid biosynthesis; L-valine biosynthesis; L-valine from pyruvate: step 4/4.</text>
</comment>
<evidence type="ECO:0000256" key="5">
    <source>
        <dbReference type="ARBA" id="ARBA00009320"/>
    </source>
</evidence>
<comment type="caution">
    <text evidence="18">The sequence shown here is derived from an EMBL/GenBank/DDBJ whole genome shotgun (WGS) entry which is preliminary data.</text>
</comment>
<name>A0A147EMS1_9MICO</name>
<dbReference type="UniPathway" id="UPA00047">
    <property type="reaction ID" value="UER00058"/>
</dbReference>
<evidence type="ECO:0000256" key="11">
    <source>
        <dbReference type="ARBA" id="ARBA00048212"/>
    </source>
</evidence>
<evidence type="ECO:0000313" key="18">
    <source>
        <dbReference type="EMBL" id="KTR85598.1"/>
    </source>
</evidence>
<dbReference type="PATRIC" id="fig|1079994.3.peg.1929"/>
<evidence type="ECO:0000256" key="10">
    <source>
        <dbReference type="ARBA" id="ARBA00023304"/>
    </source>
</evidence>
<dbReference type="SUPFAM" id="SSF56752">
    <property type="entry name" value="D-aminoacid aminotransferase-like PLP-dependent enzymes"/>
    <property type="match status" value="1"/>
</dbReference>
<keyword evidence="8 17" id="KW-0808">Transferase</keyword>
<dbReference type="NCBIfam" id="TIGR01123">
    <property type="entry name" value="ilvE_II"/>
    <property type="match status" value="1"/>
</dbReference>
<dbReference type="Pfam" id="PF01063">
    <property type="entry name" value="Aminotran_4"/>
    <property type="match status" value="1"/>
</dbReference>
<evidence type="ECO:0000313" key="19">
    <source>
        <dbReference type="Proteomes" id="UP000070810"/>
    </source>
</evidence>
<sequence length="371" mass="40283">MVMTDLQFTRTEAQRLSDAEREAILRDPGFGNHFTDHMISIVWTKDAGWHDAEVLPYGPIPMDPASSVLHYGQEIFEGLKAYRRPDGSVVTFRPDANARRLNDSARRLALPEIPEELFVAAIDALVSADAAWVPSGEDQSLYLRPFLIADESFLGVRAAERARFLIIASPAGPYFTGGVQPVSIWLSDEHSRAGRGGTGAAKCGGNYAASLLPQQVAAENGCQQVLFTDSATDDTIDELGGMNLFLVRSDGTLVTPRLNGNILDGITRRSLIQLARDRGHAVEEREVTVSEWREGVEQGTITEAFACGTAAVITPIRSLKGVGLDIDFGDRAPGRLTMSLREELTGIQFGAGEDRHGWLHVVVPATEGATR</sequence>
<dbReference type="Gene3D" id="3.20.10.10">
    <property type="entry name" value="D-amino Acid Aminotransferase, subunit A, domain 2"/>
    <property type="match status" value="1"/>
</dbReference>
<dbReference type="InterPro" id="IPR033939">
    <property type="entry name" value="BCAT_family"/>
</dbReference>
<keyword evidence="19" id="KW-1185">Reference proteome</keyword>
<dbReference type="GO" id="GO:0052655">
    <property type="term" value="F:L-valine-2-oxoglutarate transaminase activity"/>
    <property type="evidence" value="ECO:0007669"/>
    <property type="project" value="RHEA"/>
</dbReference>
<dbReference type="GO" id="GO:0052654">
    <property type="term" value="F:L-leucine-2-oxoglutarate transaminase activity"/>
    <property type="evidence" value="ECO:0007669"/>
    <property type="project" value="RHEA"/>
</dbReference>
<dbReference type="PIRSF" id="PIRSF006468">
    <property type="entry name" value="BCAT1"/>
    <property type="match status" value="1"/>
</dbReference>
<dbReference type="EC" id="2.6.1.42" evidence="17"/>
<reference evidence="18 19" key="1">
    <citation type="journal article" date="2016" name="Front. Microbiol.">
        <title>Genomic Resource of Rice Seed Associated Bacteria.</title>
        <authorList>
            <person name="Midha S."/>
            <person name="Bansal K."/>
            <person name="Sharma S."/>
            <person name="Kumar N."/>
            <person name="Patil P.P."/>
            <person name="Chaudhry V."/>
            <person name="Patil P.B."/>
        </authorList>
    </citation>
    <scope>NUCLEOTIDE SEQUENCE [LARGE SCALE GENOMIC DNA]</scope>
    <source>
        <strain evidence="18 19">NS354</strain>
    </source>
</reference>
<dbReference type="InterPro" id="IPR018300">
    <property type="entry name" value="Aminotrans_IV_CS"/>
</dbReference>
<dbReference type="EMBL" id="LDRK01000051">
    <property type="protein sequence ID" value="KTR85598.1"/>
    <property type="molecule type" value="Genomic_DNA"/>
</dbReference>
<evidence type="ECO:0000256" key="2">
    <source>
        <dbReference type="ARBA" id="ARBA00004824"/>
    </source>
</evidence>
<dbReference type="PROSITE" id="PS00770">
    <property type="entry name" value="AA_TRANSFER_CLASS_4"/>
    <property type="match status" value="1"/>
</dbReference>
<dbReference type="UniPathway" id="UPA00048">
    <property type="reaction ID" value="UER00073"/>
</dbReference>
<evidence type="ECO:0000256" key="16">
    <source>
        <dbReference type="RuleBase" id="RU004516"/>
    </source>
</evidence>
<keyword evidence="7 17" id="KW-0028">Amino-acid biosynthesis</keyword>
<evidence type="ECO:0000256" key="14">
    <source>
        <dbReference type="PIRSR" id="PIRSR006468-1"/>
    </source>
</evidence>
<comment type="similarity">
    <text evidence="5 15">Belongs to the class-IV pyridoxal-phosphate-dependent aminotransferase family.</text>
</comment>
<dbReference type="InterPro" id="IPR043131">
    <property type="entry name" value="BCAT-like_N"/>
</dbReference>
<evidence type="ECO:0000256" key="6">
    <source>
        <dbReference type="ARBA" id="ARBA00022576"/>
    </source>
</evidence>
<accession>A0A147EMS1</accession>
<evidence type="ECO:0000256" key="17">
    <source>
        <dbReference type="RuleBase" id="RU004517"/>
    </source>
</evidence>
<dbReference type="InterPro" id="IPR001544">
    <property type="entry name" value="Aminotrans_IV"/>
</dbReference>
<dbReference type="InterPro" id="IPR043132">
    <property type="entry name" value="BCAT-like_C"/>
</dbReference>
<dbReference type="PANTHER" id="PTHR11825:SF44">
    <property type="entry name" value="BRANCHED-CHAIN-AMINO-ACID AMINOTRANSFERASE"/>
    <property type="match status" value="1"/>
</dbReference>
<evidence type="ECO:0000256" key="3">
    <source>
        <dbReference type="ARBA" id="ARBA00004931"/>
    </source>
</evidence>
<evidence type="ECO:0000256" key="15">
    <source>
        <dbReference type="RuleBase" id="RU004106"/>
    </source>
</evidence>
<comment type="cofactor">
    <cofactor evidence="1 16">
        <name>pyridoxal 5'-phosphate</name>
        <dbReference type="ChEBI" id="CHEBI:597326"/>
    </cofactor>
</comment>
<dbReference type="InterPro" id="IPR005786">
    <property type="entry name" value="B_amino_transII"/>
</dbReference>
<comment type="catalytic activity">
    <reaction evidence="11 17">
        <text>L-valine + 2-oxoglutarate = 3-methyl-2-oxobutanoate + L-glutamate</text>
        <dbReference type="Rhea" id="RHEA:24813"/>
        <dbReference type="ChEBI" id="CHEBI:11851"/>
        <dbReference type="ChEBI" id="CHEBI:16810"/>
        <dbReference type="ChEBI" id="CHEBI:29985"/>
        <dbReference type="ChEBI" id="CHEBI:57762"/>
        <dbReference type="EC" id="2.6.1.42"/>
    </reaction>
</comment>
<dbReference type="CDD" id="cd01557">
    <property type="entry name" value="BCAT_beta_family"/>
    <property type="match status" value="1"/>
</dbReference>
<dbReference type="GO" id="GO:0009098">
    <property type="term" value="P:L-leucine biosynthetic process"/>
    <property type="evidence" value="ECO:0007669"/>
    <property type="project" value="UniProtKB-UniPathway"/>
</dbReference>